<organism evidence="6 7">
    <name type="scientific">Sphaerotilus microaerophilus</name>
    <dbReference type="NCBI Taxonomy" id="2914710"/>
    <lineage>
        <taxon>Bacteria</taxon>
        <taxon>Pseudomonadati</taxon>
        <taxon>Pseudomonadota</taxon>
        <taxon>Betaproteobacteria</taxon>
        <taxon>Burkholderiales</taxon>
        <taxon>Sphaerotilaceae</taxon>
        <taxon>Sphaerotilus</taxon>
    </lineage>
</organism>
<dbReference type="Gene3D" id="2.60.120.10">
    <property type="entry name" value="Jelly Rolls"/>
    <property type="match status" value="1"/>
</dbReference>
<protein>
    <recommendedName>
        <fullName evidence="5">HTH crp-type domain-containing protein</fullName>
    </recommendedName>
</protein>
<keyword evidence="3" id="KW-0804">Transcription</keyword>
<dbReference type="Pfam" id="PF13545">
    <property type="entry name" value="HTH_Crp_2"/>
    <property type="match status" value="1"/>
</dbReference>
<feature type="region of interest" description="Disordered" evidence="4">
    <location>
        <begin position="1"/>
        <end position="25"/>
    </location>
</feature>
<dbReference type="InterPro" id="IPR036388">
    <property type="entry name" value="WH-like_DNA-bd_sf"/>
</dbReference>
<evidence type="ECO:0000313" key="6">
    <source>
        <dbReference type="EMBL" id="BDI07627.1"/>
    </source>
</evidence>
<dbReference type="PANTHER" id="PTHR24567">
    <property type="entry name" value="CRP FAMILY TRANSCRIPTIONAL REGULATORY PROTEIN"/>
    <property type="match status" value="1"/>
</dbReference>
<evidence type="ECO:0000256" key="1">
    <source>
        <dbReference type="ARBA" id="ARBA00023015"/>
    </source>
</evidence>
<dbReference type="Gene3D" id="1.10.10.10">
    <property type="entry name" value="Winged helix-like DNA-binding domain superfamily/Winged helix DNA-binding domain"/>
    <property type="match status" value="1"/>
</dbReference>
<dbReference type="Proteomes" id="UP001057498">
    <property type="component" value="Chromosome"/>
</dbReference>
<dbReference type="InterPro" id="IPR014710">
    <property type="entry name" value="RmlC-like_jellyroll"/>
</dbReference>
<keyword evidence="2" id="KW-0238">DNA-binding</keyword>
<dbReference type="SUPFAM" id="SSF46785">
    <property type="entry name" value="Winged helix' DNA-binding domain"/>
    <property type="match status" value="1"/>
</dbReference>
<sequence>MQTSPLTWTRQDAPARPLLADGPLPSPGREAWAVPDLAGLPVRAHPDIALLRRAFAPARPSEATLERLRTHSLVVRHGIGNLDLPGGPVHPVPAWWLLRRGRMSLGWLAEQGGFVEKHMIGPGEWLDVAGALSESPAWVDAAQCRTPVELLAIPLRTLFDAAAQDPELMRAVSQQLASRVRTLSDTLHDVVTADVPARLARWLLRRVEGALDGLGGLGGLGGMAAPKLVLTELKQAIAAQLGTTSETFSRALRRLADAGIVKVQGYELTLLDLPALQAIAYPAQRGGSARQSFAGTRGQRLAG</sequence>
<gene>
    <name evidence="6" type="ORF">CATMQ487_45970</name>
</gene>
<evidence type="ECO:0000256" key="4">
    <source>
        <dbReference type="SAM" id="MobiDB-lite"/>
    </source>
</evidence>
<accession>A0ABN6PU30</accession>
<evidence type="ECO:0000259" key="5">
    <source>
        <dbReference type="PROSITE" id="PS51063"/>
    </source>
</evidence>
<dbReference type="InterPro" id="IPR050397">
    <property type="entry name" value="Env_Response_Regulators"/>
</dbReference>
<name>A0ABN6PU30_9BURK</name>
<keyword evidence="1" id="KW-0805">Transcription regulation</keyword>
<keyword evidence="7" id="KW-1185">Reference proteome</keyword>
<dbReference type="InterPro" id="IPR018490">
    <property type="entry name" value="cNMP-bd_dom_sf"/>
</dbReference>
<dbReference type="EMBL" id="AP025730">
    <property type="protein sequence ID" value="BDI07627.1"/>
    <property type="molecule type" value="Genomic_DNA"/>
</dbReference>
<dbReference type="InterPro" id="IPR012318">
    <property type="entry name" value="HTH_CRP"/>
</dbReference>
<dbReference type="RefSeq" id="WP_251970803.1">
    <property type="nucleotide sequence ID" value="NZ_AP025730.1"/>
</dbReference>
<feature type="compositionally biased region" description="Polar residues" evidence="4">
    <location>
        <begin position="1"/>
        <end position="10"/>
    </location>
</feature>
<dbReference type="InterPro" id="IPR036390">
    <property type="entry name" value="WH_DNA-bd_sf"/>
</dbReference>
<dbReference type="PROSITE" id="PS51063">
    <property type="entry name" value="HTH_CRP_2"/>
    <property type="match status" value="1"/>
</dbReference>
<dbReference type="SMART" id="SM00419">
    <property type="entry name" value="HTH_CRP"/>
    <property type="match status" value="1"/>
</dbReference>
<evidence type="ECO:0000313" key="7">
    <source>
        <dbReference type="Proteomes" id="UP001057498"/>
    </source>
</evidence>
<dbReference type="PANTHER" id="PTHR24567:SF26">
    <property type="entry name" value="REGULATORY PROTEIN YEIL"/>
    <property type="match status" value="1"/>
</dbReference>
<feature type="domain" description="HTH crp-type" evidence="5">
    <location>
        <begin position="193"/>
        <end position="274"/>
    </location>
</feature>
<proteinExistence type="predicted"/>
<reference evidence="6" key="1">
    <citation type="submission" date="2022-04" db="EMBL/GenBank/DDBJ databases">
        <title>Whole genome sequence of Sphaerotilus sp. FB-5.</title>
        <authorList>
            <person name="Takeda M."/>
            <person name="Narihara S."/>
            <person name="Akimoto M."/>
            <person name="Akimoto R."/>
            <person name="Nishiyashiki S."/>
            <person name="Murakami T."/>
        </authorList>
    </citation>
    <scope>NUCLEOTIDE SEQUENCE</scope>
    <source>
        <strain evidence="6">FB-5</strain>
    </source>
</reference>
<evidence type="ECO:0000256" key="3">
    <source>
        <dbReference type="ARBA" id="ARBA00023163"/>
    </source>
</evidence>
<evidence type="ECO:0000256" key="2">
    <source>
        <dbReference type="ARBA" id="ARBA00023125"/>
    </source>
</evidence>
<dbReference type="SUPFAM" id="SSF51206">
    <property type="entry name" value="cAMP-binding domain-like"/>
    <property type="match status" value="1"/>
</dbReference>